<dbReference type="AlphaFoldDB" id="A0A3M7ET30"/>
<feature type="transmembrane region" description="Helical" evidence="8">
    <location>
        <begin position="262"/>
        <end position="282"/>
    </location>
</feature>
<name>A0A3M7ET30_HORWE</name>
<dbReference type="GO" id="GO:0016020">
    <property type="term" value="C:membrane"/>
    <property type="evidence" value="ECO:0007669"/>
    <property type="project" value="UniProtKB-SubCell"/>
</dbReference>
<feature type="transmembrane region" description="Helical" evidence="8">
    <location>
        <begin position="585"/>
        <end position="610"/>
    </location>
</feature>
<dbReference type="InterPro" id="IPR005829">
    <property type="entry name" value="Sugar_transporter_CS"/>
</dbReference>
<comment type="subcellular location">
    <subcellularLocation>
        <location evidence="1">Membrane</location>
        <topology evidence="1">Multi-pass membrane protein</topology>
    </subcellularLocation>
</comment>
<dbReference type="GO" id="GO:0015791">
    <property type="term" value="P:polyol transmembrane transport"/>
    <property type="evidence" value="ECO:0007669"/>
    <property type="project" value="UniProtKB-ARBA"/>
</dbReference>
<dbReference type="PROSITE" id="PS00217">
    <property type="entry name" value="SUGAR_TRANSPORT_2"/>
    <property type="match status" value="1"/>
</dbReference>
<evidence type="ECO:0000256" key="3">
    <source>
        <dbReference type="ARBA" id="ARBA00022448"/>
    </source>
</evidence>
<keyword evidence="5 8" id="KW-1133">Transmembrane helix</keyword>
<feature type="transmembrane region" description="Helical" evidence="8">
    <location>
        <begin position="558"/>
        <end position="579"/>
    </location>
</feature>
<feature type="transmembrane region" description="Helical" evidence="8">
    <location>
        <begin position="199"/>
        <end position="217"/>
    </location>
</feature>
<dbReference type="PRINTS" id="PR00171">
    <property type="entry name" value="SUGRTRNSPORT"/>
</dbReference>
<reference evidence="10 11" key="1">
    <citation type="journal article" date="2018" name="BMC Genomics">
        <title>Genomic evidence for intraspecific hybridization in a clonal and extremely halotolerant yeast.</title>
        <authorList>
            <person name="Gostincar C."/>
            <person name="Stajich J.E."/>
            <person name="Zupancic J."/>
            <person name="Zalar P."/>
            <person name="Gunde-Cimerman N."/>
        </authorList>
    </citation>
    <scope>NUCLEOTIDE SEQUENCE [LARGE SCALE GENOMIC DNA]</scope>
    <source>
        <strain evidence="10 11">EXF-10513</strain>
    </source>
</reference>
<dbReference type="InterPro" id="IPR050814">
    <property type="entry name" value="Myo-inositol_Transporter"/>
</dbReference>
<evidence type="ECO:0000256" key="8">
    <source>
        <dbReference type="SAM" id="Phobius"/>
    </source>
</evidence>
<evidence type="ECO:0000313" key="11">
    <source>
        <dbReference type="Proteomes" id="UP000269539"/>
    </source>
</evidence>
<feature type="region of interest" description="Disordered" evidence="7">
    <location>
        <begin position="681"/>
        <end position="705"/>
    </location>
</feature>
<dbReference type="PANTHER" id="PTHR48020">
    <property type="entry name" value="PROTON MYO-INOSITOL COTRANSPORTER"/>
    <property type="match status" value="1"/>
</dbReference>
<evidence type="ECO:0000256" key="6">
    <source>
        <dbReference type="ARBA" id="ARBA00023136"/>
    </source>
</evidence>
<keyword evidence="6 8" id="KW-0472">Membrane</keyword>
<dbReference type="PANTHER" id="PTHR48020:SF40">
    <property type="entry name" value="MAJOR FACILITATOR SUPERFAMILY (MFS) PROFILE DOMAIN-CONTAINING PROTEIN"/>
    <property type="match status" value="1"/>
</dbReference>
<feature type="transmembrane region" description="Helical" evidence="8">
    <location>
        <begin position="465"/>
        <end position="485"/>
    </location>
</feature>
<keyword evidence="4 8" id="KW-0812">Transmembrane</keyword>
<dbReference type="InterPro" id="IPR036259">
    <property type="entry name" value="MFS_trans_sf"/>
</dbReference>
<feature type="transmembrane region" description="Helical" evidence="8">
    <location>
        <begin position="165"/>
        <end position="187"/>
    </location>
</feature>
<dbReference type="EMBL" id="QWIO01001079">
    <property type="protein sequence ID" value="RMY79691.1"/>
    <property type="molecule type" value="Genomic_DNA"/>
</dbReference>
<feature type="compositionally biased region" description="Basic and acidic residues" evidence="7">
    <location>
        <begin position="691"/>
        <end position="705"/>
    </location>
</feature>
<comment type="caution">
    <text evidence="10">The sequence shown here is derived from an EMBL/GenBank/DDBJ whole genome shotgun (WGS) entry which is preliminary data.</text>
</comment>
<evidence type="ECO:0000256" key="1">
    <source>
        <dbReference type="ARBA" id="ARBA00004141"/>
    </source>
</evidence>
<organism evidence="10 11">
    <name type="scientific">Hortaea werneckii</name>
    <name type="common">Black yeast</name>
    <name type="synonym">Cladosporium werneckii</name>
    <dbReference type="NCBI Taxonomy" id="91943"/>
    <lineage>
        <taxon>Eukaryota</taxon>
        <taxon>Fungi</taxon>
        <taxon>Dikarya</taxon>
        <taxon>Ascomycota</taxon>
        <taxon>Pezizomycotina</taxon>
        <taxon>Dothideomycetes</taxon>
        <taxon>Dothideomycetidae</taxon>
        <taxon>Mycosphaerellales</taxon>
        <taxon>Teratosphaeriaceae</taxon>
        <taxon>Hortaea</taxon>
    </lineage>
</organism>
<dbReference type="FunFam" id="1.20.1250.20:FF:000474">
    <property type="entry name" value="Sugar transporter, putative"/>
    <property type="match status" value="1"/>
</dbReference>
<feature type="transmembrane region" description="Helical" evidence="8">
    <location>
        <begin position="229"/>
        <end position="250"/>
    </location>
</feature>
<keyword evidence="3" id="KW-0813">Transport</keyword>
<evidence type="ECO:0000256" key="2">
    <source>
        <dbReference type="ARBA" id="ARBA00010992"/>
    </source>
</evidence>
<feature type="transmembrane region" description="Helical" evidence="8">
    <location>
        <begin position="492"/>
        <end position="514"/>
    </location>
</feature>
<accession>A0A3M7ET30</accession>
<dbReference type="InterPro" id="IPR020846">
    <property type="entry name" value="MFS_dom"/>
</dbReference>
<evidence type="ECO:0000313" key="10">
    <source>
        <dbReference type="EMBL" id="RMY79691.1"/>
    </source>
</evidence>
<evidence type="ECO:0000256" key="5">
    <source>
        <dbReference type="ARBA" id="ARBA00022989"/>
    </source>
</evidence>
<evidence type="ECO:0000256" key="7">
    <source>
        <dbReference type="SAM" id="MobiDB-lite"/>
    </source>
</evidence>
<dbReference type="GO" id="GO:0015798">
    <property type="term" value="P:myo-inositol transport"/>
    <property type="evidence" value="ECO:0007669"/>
    <property type="project" value="UniProtKB-ARBA"/>
</dbReference>
<dbReference type="GO" id="GO:0022857">
    <property type="term" value="F:transmembrane transporter activity"/>
    <property type="evidence" value="ECO:0007669"/>
    <property type="project" value="InterPro"/>
</dbReference>
<gene>
    <name evidence="10" type="ORF">D0864_08991</name>
</gene>
<dbReference type="PROSITE" id="PS50850">
    <property type="entry name" value="MFS"/>
    <property type="match status" value="1"/>
</dbReference>
<feature type="transmembrane region" description="Helical" evidence="8">
    <location>
        <begin position="417"/>
        <end position="445"/>
    </location>
</feature>
<dbReference type="VEuPathDB" id="FungiDB:BTJ68_02416"/>
<evidence type="ECO:0000259" key="9">
    <source>
        <dbReference type="PROSITE" id="PS50850"/>
    </source>
</evidence>
<dbReference type="InterPro" id="IPR005828">
    <property type="entry name" value="MFS_sugar_transport-like"/>
</dbReference>
<protein>
    <recommendedName>
        <fullName evidence="9">Major facilitator superfamily (MFS) profile domain-containing protein</fullName>
    </recommendedName>
</protein>
<evidence type="ECO:0000256" key="4">
    <source>
        <dbReference type="ARBA" id="ARBA00022692"/>
    </source>
</evidence>
<dbReference type="SUPFAM" id="SSF103473">
    <property type="entry name" value="MFS general substrate transporter"/>
    <property type="match status" value="1"/>
</dbReference>
<proteinExistence type="inferred from homology"/>
<sequence>MSISPNGKSSDDSRAAFELPSHIFEEVHEGLVDNPLLRLRNAEVGTYGKKFARAFQMANLEGVFERAAKVARDPLEWQSVPDLTADERQAISDSEDEGRYFAFGLLKTNGFWGQPKQLQVTIITLCVAAVVQGWNQTASNGANLQWPIQLGLPDAIGCDQTSGDAWKFAVVNAATYLAASLVGCWLSDPLSESFAGRRAPICISAILILASMIGCALTKHWTELLGCRILLGIGMGCKATMVPVFAAEVAPAHIRGSLVMNWQLFDALGIFLGFSANLILATTGAHAWRWQTASSVLPTIILLTLIYVVPESPRFLMQVWFRGINDWQADNIPRKRGRYPAAYQTLVLLRGHSILAAKELFYVHCQMEVEKHAYLKKDPEANSQAGAATRHVRPSRGSPTYLTKLGQLFTVPRIRRAMMAAGVCMISQQLCGVNVLAFYSSTIFYNANNQKCTTTDKEIDMTALWLSWGIGLSYFVFAFPAYRLIDSRGRRWLLLVTLPFLALTMLAAGLSFLIPASNPAHAPVIGTFLFIFTFFYSWGMGPVPFTLSAEVFPLENRVVGMSVAVFTNLFGAGLLTLFVPALTNAIGHAGLLGIFAALNVLAFGLVFLFVRETAGAAIGSTLGGMFSVSLEELNYIFEVTTKTHREYQFRVMIPWFFRNLGKLVMLREVQVPEKCYNWAREREEQEEDEGEKQPIEEEVHEIGRD</sequence>
<dbReference type="Pfam" id="PF00083">
    <property type="entry name" value="Sugar_tr"/>
    <property type="match status" value="2"/>
</dbReference>
<comment type="similarity">
    <text evidence="2">Belongs to the major facilitator superfamily. Sugar transporter (TC 2.A.1.1) family.</text>
</comment>
<dbReference type="InterPro" id="IPR003663">
    <property type="entry name" value="Sugar/inositol_transpt"/>
</dbReference>
<feature type="transmembrane region" description="Helical" evidence="8">
    <location>
        <begin position="520"/>
        <end position="538"/>
    </location>
</feature>
<dbReference type="Gene3D" id="1.20.1250.20">
    <property type="entry name" value="MFS general substrate transporter like domains"/>
    <property type="match status" value="1"/>
</dbReference>
<feature type="domain" description="Major facilitator superfamily (MFS) profile" evidence="9">
    <location>
        <begin position="121"/>
        <end position="614"/>
    </location>
</feature>
<dbReference type="Proteomes" id="UP000269539">
    <property type="component" value="Unassembled WGS sequence"/>
</dbReference>